<organism evidence="1 2">
    <name type="scientific">Loigolactobacillus binensis</name>
    <dbReference type="NCBI Taxonomy" id="2559922"/>
    <lineage>
        <taxon>Bacteria</taxon>
        <taxon>Bacillati</taxon>
        <taxon>Bacillota</taxon>
        <taxon>Bacilli</taxon>
        <taxon>Lactobacillales</taxon>
        <taxon>Lactobacillaceae</taxon>
        <taxon>Loigolactobacillus</taxon>
    </lineage>
</organism>
<gene>
    <name evidence="1" type="ORF">ACFQZ7_03205</name>
</gene>
<dbReference type="CDD" id="cd07518">
    <property type="entry name" value="HAD_YbiV-Like"/>
    <property type="match status" value="1"/>
</dbReference>
<dbReference type="Pfam" id="PF08282">
    <property type="entry name" value="Hydrolase_3"/>
    <property type="match status" value="1"/>
</dbReference>
<proteinExistence type="predicted"/>
<accession>A0ABW3ECR1</accession>
<name>A0ABW3ECR1_9LACO</name>
<dbReference type="EC" id="3.1.3.-" evidence="1"/>
<protein>
    <submittedName>
        <fullName evidence="1">Cof-type HAD-IIB family hydrolase</fullName>
        <ecNumber evidence="1">3.1.3.-</ecNumber>
    </submittedName>
</protein>
<sequence>MPIKLIATDIDGTFLNDQHEYAIDRFNELLQTMQQRQIHFVIASGNHYGHLVDIFTAKSRINTFMAENGALIMDGSTVVAEKQLPLLTMQQLLKTLHDDPFLKPDSVRLSGQHASYMNRTDPDINIPEIRYYISNLQLVDDIAQVTDHIYKVNVAWKHAASKEKADYLNAKFPGAFHATASGYGGIDVIPAGINKGVGLQELEDYWQLTPAEVAAFGDNYNDLEMLSRAKYGYAMLNAEAAVRKQAAFTTRLDNNHFGVLDTIEQLLLAD</sequence>
<dbReference type="InterPro" id="IPR036412">
    <property type="entry name" value="HAD-like_sf"/>
</dbReference>
<dbReference type="PANTHER" id="PTHR10000:SF53">
    <property type="entry name" value="5-AMINO-6-(5-PHOSPHO-D-RIBITYLAMINO)URACIL PHOSPHATASE YBJI-RELATED"/>
    <property type="match status" value="1"/>
</dbReference>
<dbReference type="SFLD" id="SFLDG01140">
    <property type="entry name" value="C2.B:_Phosphomannomutase_and_P"/>
    <property type="match status" value="1"/>
</dbReference>
<dbReference type="PANTHER" id="PTHR10000">
    <property type="entry name" value="PHOSPHOSERINE PHOSPHATASE"/>
    <property type="match status" value="1"/>
</dbReference>
<comment type="caution">
    <text evidence="1">The sequence shown here is derived from an EMBL/GenBank/DDBJ whole genome shotgun (WGS) entry which is preliminary data.</text>
</comment>
<dbReference type="Gene3D" id="3.30.1240.10">
    <property type="match status" value="1"/>
</dbReference>
<dbReference type="PROSITE" id="PS01229">
    <property type="entry name" value="COF_2"/>
    <property type="match status" value="1"/>
</dbReference>
<dbReference type="InterPro" id="IPR000150">
    <property type="entry name" value="Cof"/>
</dbReference>
<dbReference type="RefSeq" id="WP_137637054.1">
    <property type="nucleotide sequence ID" value="NZ_BJDN01000005.1"/>
</dbReference>
<dbReference type="SFLD" id="SFLDS00003">
    <property type="entry name" value="Haloacid_Dehalogenase"/>
    <property type="match status" value="1"/>
</dbReference>
<dbReference type="SUPFAM" id="SSF56784">
    <property type="entry name" value="HAD-like"/>
    <property type="match status" value="1"/>
</dbReference>
<evidence type="ECO:0000313" key="2">
    <source>
        <dbReference type="Proteomes" id="UP001597104"/>
    </source>
</evidence>
<dbReference type="NCBIfam" id="TIGR00099">
    <property type="entry name" value="Cof-subfamily"/>
    <property type="match status" value="1"/>
</dbReference>
<dbReference type="EMBL" id="JBHTIO010000017">
    <property type="protein sequence ID" value="MFD0896743.1"/>
    <property type="molecule type" value="Genomic_DNA"/>
</dbReference>
<dbReference type="Proteomes" id="UP001597104">
    <property type="component" value="Unassembled WGS sequence"/>
</dbReference>
<dbReference type="Gene3D" id="3.40.50.1000">
    <property type="entry name" value="HAD superfamily/HAD-like"/>
    <property type="match status" value="1"/>
</dbReference>
<dbReference type="NCBIfam" id="TIGR01484">
    <property type="entry name" value="HAD-SF-IIB"/>
    <property type="match status" value="1"/>
</dbReference>
<dbReference type="GO" id="GO:0016787">
    <property type="term" value="F:hydrolase activity"/>
    <property type="evidence" value="ECO:0007669"/>
    <property type="project" value="UniProtKB-KW"/>
</dbReference>
<reference evidence="2" key="1">
    <citation type="journal article" date="2019" name="Int. J. Syst. Evol. Microbiol.">
        <title>The Global Catalogue of Microorganisms (GCM) 10K type strain sequencing project: providing services to taxonomists for standard genome sequencing and annotation.</title>
        <authorList>
            <consortium name="The Broad Institute Genomics Platform"/>
            <consortium name="The Broad Institute Genome Sequencing Center for Infectious Disease"/>
            <person name="Wu L."/>
            <person name="Ma J."/>
        </authorList>
    </citation>
    <scope>NUCLEOTIDE SEQUENCE [LARGE SCALE GENOMIC DNA]</scope>
    <source>
        <strain evidence="2">CCM 8925</strain>
    </source>
</reference>
<evidence type="ECO:0000313" key="1">
    <source>
        <dbReference type="EMBL" id="MFD0896743.1"/>
    </source>
</evidence>
<dbReference type="InterPro" id="IPR006379">
    <property type="entry name" value="HAD-SF_hydro_IIB"/>
</dbReference>
<dbReference type="InterPro" id="IPR023214">
    <property type="entry name" value="HAD_sf"/>
</dbReference>
<keyword evidence="2" id="KW-1185">Reference proteome</keyword>
<keyword evidence="1" id="KW-0378">Hydrolase</keyword>